<dbReference type="AlphaFoldDB" id="A0A1B8QFA4"/>
<comment type="caution">
    <text evidence="1">The sequence shown here is derived from an EMBL/GenBank/DDBJ whole genome shotgun (WGS) entry which is preliminary data.</text>
</comment>
<sequence>MMASKQVQDHVALMVQHQSMDFALLSQHDLMALQAQTAGKVVNIFASGPSIIDVDFTAELLAQPALFMNGSLSLMGQYQFAQPMAYVVTDARFIQHNLPVLLAHYQGMLFCLTLPVLQALIAAAPDVVMRFKPNLRLIFAIDRPIFRATRRKILAWLARIPEFTVQKAALRQTDLSAQTFVMDWQHDPVIGVSLDITQGFVEAGTVAYAAAQLAFGLDPSAVHLYGVDLLNTQQPRFYESVNHIAPIMLDKAVANRIVPSFDWLKNVYAKHGMALVNQSPVSQGLF</sequence>
<evidence type="ECO:0000313" key="1">
    <source>
        <dbReference type="EMBL" id="OBX80648.1"/>
    </source>
</evidence>
<reference evidence="1 2" key="1">
    <citation type="submission" date="2016-06" db="EMBL/GenBank/DDBJ databases">
        <title>Draft genome of Moraxella atlantae CCUG 66109.</title>
        <authorList>
            <person name="Salva-Serra F."/>
            <person name="Engstrom-Jakobsson H."/>
            <person name="Thorell K."/>
            <person name="Gonzales-Siles L."/>
            <person name="Karlsson R."/>
            <person name="Boulund F."/>
            <person name="Engstrand L."/>
            <person name="Kristiansson E."/>
            <person name="Moore E."/>
        </authorList>
    </citation>
    <scope>NUCLEOTIDE SEQUENCE [LARGE SCALE GENOMIC DNA]</scope>
    <source>
        <strain evidence="1 2">CCUG 66109</strain>
    </source>
</reference>
<name>A0A1B8QFA4_9GAMM</name>
<proteinExistence type="predicted"/>
<organism evidence="1 2">
    <name type="scientific">Faucicola atlantae</name>
    <dbReference type="NCBI Taxonomy" id="34059"/>
    <lineage>
        <taxon>Bacteria</taxon>
        <taxon>Pseudomonadati</taxon>
        <taxon>Pseudomonadota</taxon>
        <taxon>Gammaproteobacteria</taxon>
        <taxon>Moraxellales</taxon>
        <taxon>Moraxellaceae</taxon>
        <taxon>Faucicola</taxon>
    </lineage>
</organism>
<dbReference type="Proteomes" id="UP000092508">
    <property type="component" value="Unassembled WGS sequence"/>
</dbReference>
<gene>
    <name evidence="1" type="ORF">A9308_03730</name>
</gene>
<evidence type="ECO:0008006" key="3">
    <source>
        <dbReference type="Google" id="ProtNLM"/>
    </source>
</evidence>
<evidence type="ECO:0000313" key="2">
    <source>
        <dbReference type="Proteomes" id="UP000092508"/>
    </source>
</evidence>
<accession>A0A1B8QFA4</accession>
<protein>
    <recommendedName>
        <fullName evidence="3">Lipopolysaccharide core biosynthesis protein</fullName>
    </recommendedName>
</protein>
<dbReference type="EMBL" id="LZMZ01000005">
    <property type="protein sequence ID" value="OBX80648.1"/>
    <property type="molecule type" value="Genomic_DNA"/>
</dbReference>
<dbReference type="STRING" id="34059.A9308_03730"/>